<dbReference type="eggNOG" id="ENOG502Z7M6">
    <property type="taxonomic scope" value="Bacteria"/>
</dbReference>
<keyword evidence="3" id="KW-1185">Reference proteome</keyword>
<reference evidence="3" key="1">
    <citation type="journal article" date="2013" name="Proc. Natl. Acad. Sci. U.S.A.">
        <title>Improving the coverage of the cyanobacterial phylum using diversity-driven genome sequencing.</title>
        <authorList>
            <person name="Shih P.M."/>
            <person name="Wu D."/>
            <person name="Latifi A."/>
            <person name="Axen S.D."/>
            <person name="Fewer D.P."/>
            <person name="Talla E."/>
            <person name="Calteau A."/>
            <person name="Cai F."/>
            <person name="Tandeau de Marsac N."/>
            <person name="Rippka R."/>
            <person name="Herdman M."/>
            <person name="Sivonen K."/>
            <person name="Coursin T."/>
            <person name="Laurent T."/>
            <person name="Goodwin L."/>
            <person name="Nolan M."/>
            <person name="Davenport K.W."/>
            <person name="Han C.S."/>
            <person name="Rubin E.M."/>
            <person name="Eisen J.A."/>
            <person name="Woyke T."/>
            <person name="Gugger M."/>
            <person name="Kerfeld C.A."/>
        </authorList>
    </citation>
    <scope>NUCLEOTIDE SEQUENCE [LARGE SCALE GENOMIC DNA]</scope>
    <source>
        <strain evidence="3">PCC 10605</strain>
    </source>
</reference>
<evidence type="ECO:0008006" key="4">
    <source>
        <dbReference type="Google" id="ProtNLM"/>
    </source>
</evidence>
<evidence type="ECO:0000256" key="1">
    <source>
        <dbReference type="SAM" id="Phobius"/>
    </source>
</evidence>
<keyword evidence="1" id="KW-0472">Membrane</keyword>
<feature type="transmembrane region" description="Helical" evidence="1">
    <location>
        <begin position="6"/>
        <end position="31"/>
    </location>
</feature>
<feature type="transmembrane region" description="Helical" evidence="1">
    <location>
        <begin position="94"/>
        <end position="114"/>
    </location>
</feature>
<organism evidence="2 3">
    <name type="scientific">Cyanobacterium aponinum (strain PCC 10605)</name>
    <dbReference type="NCBI Taxonomy" id="755178"/>
    <lineage>
        <taxon>Bacteria</taxon>
        <taxon>Bacillati</taxon>
        <taxon>Cyanobacteriota</taxon>
        <taxon>Cyanophyceae</taxon>
        <taxon>Oscillatoriophycideae</taxon>
        <taxon>Chroococcales</taxon>
        <taxon>Geminocystaceae</taxon>
        <taxon>Cyanobacterium</taxon>
    </lineage>
</organism>
<protein>
    <recommendedName>
        <fullName evidence="4">DUF4079 domain-containing protein</fullName>
    </recommendedName>
</protein>
<dbReference type="EMBL" id="CP003947">
    <property type="protein sequence ID" value="AFZ54628.1"/>
    <property type="molecule type" value="Genomic_DNA"/>
</dbReference>
<keyword evidence="1" id="KW-0812">Transmembrane</keyword>
<evidence type="ECO:0000313" key="2">
    <source>
        <dbReference type="EMBL" id="AFZ54628.1"/>
    </source>
</evidence>
<proteinExistence type="predicted"/>
<keyword evidence="1" id="KW-1133">Transmembrane helix</keyword>
<gene>
    <name evidence="2" type="ordered locus">Cyan10605_2548</name>
</gene>
<dbReference type="PATRIC" id="fig|755178.3.peg.2703"/>
<dbReference type="AlphaFoldDB" id="K9Z8C8"/>
<dbReference type="STRING" id="755178.Cyan10605_2548"/>
<sequence>MTLEQFSLLIHPFFVIVTVFPLLGIVFYFAWETFQRHLQIKRGEKSKIPPSVGLNHVTIGKILSSTVFFVTLIGLAQPLITKNILKNELWATDFFLFIFIILIFLFSIVSFIFLYHARVKLWRGIFATLSGMGIVILGSQEGIFRRSNEWYWSHYYYGITICLLMIFSVAIINNIYRDKSQKWRNIHIILNCLALLLFIGQGFTGSRDLFEIGLWTSPPS</sequence>
<feature type="transmembrane region" description="Helical" evidence="1">
    <location>
        <begin position="121"/>
        <end position="143"/>
    </location>
</feature>
<dbReference type="HOGENOM" id="CLU_103369_0_0_3"/>
<evidence type="ECO:0000313" key="3">
    <source>
        <dbReference type="Proteomes" id="UP000010480"/>
    </source>
</evidence>
<dbReference type="Proteomes" id="UP000010480">
    <property type="component" value="Chromosome"/>
</dbReference>
<feature type="transmembrane region" description="Helical" evidence="1">
    <location>
        <begin position="155"/>
        <end position="176"/>
    </location>
</feature>
<dbReference type="OrthoDB" id="507684at2"/>
<name>K9Z8C8_CYAAP</name>
<dbReference type="RefSeq" id="WP_015220351.1">
    <property type="nucleotide sequence ID" value="NC_019776.1"/>
</dbReference>
<dbReference type="InterPro" id="IPR025067">
    <property type="entry name" value="DUF4079"/>
</dbReference>
<dbReference type="KEGG" id="can:Cyan10605_2548"/>
<dbReference type="Pfam" id="PF13301">
    <property type="entry name" value="DUF4079"/>
    <property type="match status" value="1"/>
</dbReference>
<accession>K9Z8C8</accession>
<feature type="transmembrane region" description="Helical" evidence="1">
    <location>
        <begin position="188"/>
        <end position="206"/>
    </location>
</feature>
<feature type="transmembrane region" description="Helical" evidence="1">
    <location>
        <begin position="52"/>
        <end position="74"/>
    </location>
</feature>